<dbReference type="RefSeq" id="WP_106588551.1">
    <property type="nucleotide sequence ID" value="NZ_PYAV01000006.1"/>
</dbReference>
<dbReference type="PANTHER" id="PTHR30292">
    <property type="entry name" value="UNCHARACTERIZED PROTEIN YBGL-RELATED"/>
    <property type="match status" value="1"/>
</dbReference>
<dbReference type="PANTHER" id="PTHR30292:SF0">
    <property type="entry name" value="5-OXOPROLINASE SUBUNIT A"/>
    <property type="match status" value="1"/>
</dbReference>
<keyword evidence="1" id="KW-0378">Hydrolase</keyword>
<dbReference type="GO" id="GO:0005975">
    <property type="term" value="P:carbohydrate metabolic process"/>
    <property type="evidence" value="ECO:0007669"/>
    <property type="project" value="InterPro"/>
</dbReference>
<dbReference type="Pfam" id="PF03746">
    <property type="entry name" value="LamB_YcsF"/>
    <property type="match status" value="1"/>
</dbReference>
<reference evidence="2 3" key="1">
    <citation type="submission" date="2018-03" db="EMBL/GenBank/DDBJ databases">
        <title>Genomic Encyclopedia of Type Strains, Phase III (KMG-III): the genomes of soil and plant-associated and newly described type strains.</title>
        <authorList>
            <person name="Whitman W."/>
        </authorList>
    </citation>
    <scope>NUCLEOTIDE SEQUENCE [LARGE SCALE GENOMIC DNA]</scope>
    <source>
        <strain evidence="2 3">CGMCC 1.07653</strain>
    </source>
</reference>
<comment type="function">
    <text evidence="1">Catalyzes the cleavage of 5-oxoproline to form L-glutamate coupled to the hydrolysis of ATP to ADP and inorganic phosphate.</text>
</comment>
<protein>
    <recommendedName>
        <fullName evidence="1">5-oxoprolinase subunit A</fullName>
        <shortName evidence="1">5-OPase subunit A</shortName>
        <ecNumber evidence="1">3.5.2.9</ecNumber>
    </recommendedName>
    <alternativeName>
        <fullName evidence="1">5-oxoprolinase (ATP-hydrolyzing) subunit A</fullName>
    </alternativeName>
</protein>
<dbReference type="OrthoDB" id="9773478at2"/>
<proteinExistence type="inferred from homology"/>
<dbReference type="HAMAP" id="MF_00691">
    <property type="entry name" value="PxpA"/>
    <property type="match status" value="1"/>
</dbReference>
<gene>
    <name evidence="1" type="primary">pxpA</name>
    <name evidence="2" type="ORF">B0H94_106134</name>
</gene>
<dbReference type="InterPro" id="IPR011330">
    <property type="entry name" value="Glyco_hydro/deAcase_b/a-brl"/>
</dbReference>
<keyword evidence="1" id="KW-0547">Nucleotide-binding</keyword>
<dbReference type="AlphaFoldDB" id="A0A2P8HI41"/>
<keyword evidence="1" id="KW-0067">ATP-binding</keyword>
<evidence type="ECO:0000313" key="3">
    <source>
        <dbReference type="Proteomes" id="UP000242310"/>
    </source>
</evidence>
<accession>A0A2P8HI41</accession>
<sequence length="258" mass="26929">MTKRIDLNSDLGESFGAYTIGRDAEVLELITSCNVACGYHAGDHNVMAATVEAALATNTAIGAHPGLPDLIGFGRRVMQTTPEDVYNFMVYQIGALQAFLNVQGATLHHVKPHGALYNMAAKDAELAASIAAAVKAAAPGAVLYGLAGSELVAAGRAHGVSTATEMFADRRYTAEGILVPRTEANAVIHDTSEAVQQVMQVVKHGTLTAVDGSQIALHADTICVHGDSEEAVAFAANLRRELEAQGITLLAPGKELNA</sequence>
<dbReference type="EC" id="3.5.2.9" evidence="1"/>
<dbReference type="Gene3D" id="3.20.20.370">
    <property type="entry name" value="Glycoside hydrolase/deacetylase"/>
    <property type="match status" value="1"/>
</dbReference>
<dbReference type="EMBL" id="PYAV01000006">
    <property type="protein sequence ID" value="PSL45879.1"/>
    <property type="molecule type" value="Genomic_DNA"/>
</dbReference>
<dbReference type="NCBIfam" id="NF003816">
    <property type="entry name" value="PRK05406.1-5"/>
    <property type="match status" value="1"/>
</dbReference>
<name>A0A2P8HI41_9BACI</name>
<comment type="caution">
    <text evidence="2">The sequence shown here is derived from an EMBL/GenBank/DDBJ whole genome shotgun (WGS) entry which is preliminary data.</text>
</comment>
<dbReference type="CDD" id="cd10787">
    <property type="entry name" value="LamB_YcsF_like"/>
    <property type="match status" value="1"/>
</dbReference>
<dbReference type="Proteomes" id="UP000242310">
    <property type="component" value="Unassembled WGS sequence"/>
</dbReference>
<dbReference type="InterPro" id="IPR005501">
    <property type="entry name" value="LamB/YcsF/PxpA-like"/>
</dbReference>
<dbReference type="SUPFAM" id="SSF88713">
    <property type="entry name" value="Glycoside hydrolase/deacetylase"/>
    <property type="match status" value="1"/>
</dbReference>
<keyword evidence="3" id="KW-1185">Reference proteome</keyword>
<comment type="similarity">
    <text evidence="1">Belongs to the LamB/PxpA family.</text>
</comment>
<comment type="catalytic activity">
    <reaction evidence="1">
        <text>5-oxo-L-proline + ATP + 2 H2O = L-glutamate + ADP + phosphate + H(+)</text>
        <dbReference type="Rhea" id="RHEA:10348"/>
        <dbReference type="ChEBI" id="CHEBI:15377"/>
        <dbReference type="ChEBI" id="CHEBI:15378"/>
        <dbReference type="ChEBI" id="CHEBI:29985"/>
        <dbReference type="ChEBI" id="CHEBI:30616"/>
        <dbReference type="ChEBI" id="CHEBI:43474"/>
        <dbReference type="ChEBI" id="CHEBI:58402"/>
        <dbReference type="ChEBI" id="CHEBI:456216"/>
        <dbReference type="EC" id="3.5.2.9"/>
    </reaction>
</comment>
<dbReference type="GO" id="GO:0005524">
    <property type="term" value="F:ATP binding"/>
    <property type="evidence" value="ECO:0007669"/>
    <property type="project" value="UniProtKB-UniRule"/>
</dbReference>
<comment type="subunit">
    <text evidence="1">Forms a complex composed of PxpA, PxpB and PxpC.</text>
</comment>
<evidence type="ECO:0000256" key="1">
    <source>
        <dbReference type="HAMAP-Rule" id="MF_00691"/>
    </source>
</evidence>
<organism evidence="2 3">
    <name type="scientific">Salsuginibacillus halophilus</name>
    <dbReference type="NCBI Taxonomy" id="517424"/>
    <lineage>
        <taxon>Bacteria</taxon>
        <taxon>Bacillati</taxon>
        <taxon>Bacillota</taxon>
        <taxon>Bacilli</taxon>
        <taxon>Bacillales</taxon>
        <taxon>Bacillaceae</taxon>
        <taxon>Salsuginibacillus</taxon>
    </lineage>
</organism>
<evidence type="ECO:0000313" key="2">
    <source>
        <dbReference type="EMBL" id="PSL45879.1"/>
    </source>
</evidence>
<dbReference type="NCBIfam" id="NF003814">
    <property type="entry name" value="PRK05406.1-3"/>
    <property type="match status" value="1"/>
</dbReference>
<dbReference type="GO" id="GO:0017168">
    <property type="term" value="F:5-oxoprolinase (ATP-hydrolyzing) activity"/>
    <property type="evidence" value="ECO:0007669"/>
    <property type="project" value="UniProtKB-UniRule"/>
</dbReference>